<gene>
    <name evidence="5" type="ORF">PIIN_01339</name>
</gene>
<dbReference type="InterPro" id="IPR015943">
    <property type="entry name" value="WD40/YVTN_repeat-like_dom_sf"/>
</dbReference>
<dbReference type="OrthoDB" id="6262491at2759"/>
<dbReference type="OMA" id="TIRTWPL"/>
<evidence type="ECO:0000259" key="4">
    <source>
        <dbReference type="Pfam" id="PF23754"/>
    </source>
</evidence>
<evidence type="ECO:0000313" key="6">
    <source>
        <dbReference type="Proteomes" id="UP000007148"/>
    </source>
</evidence>
<evidence type="ECO:0000313" key="5">
    <source>
        <dbReference type="EMBL" id="CCA67510.1"/>
    </source>
</evidence>
<reference evidence="5 6" key="1">
    <citation type="journal article" date="2011" name="PLoS Pathog.">
        <title>Endophytic Life Strategies Decoded by Genome and Transcriptome Analyses of the Mutualistic Root Symbiont Piriformospora indica.</title>
        <authorList>
            <person name="Zuccaro A."/>
            <person name="Lahrmann U."/>
            <person name="Guldener U."/>
            <person name="Langen G."/>
            <person name="Pfiffi S."/>
            <person name="Biedenkopf D."/>
            <person name="Wong P."/>
            <person name="Samans B."/>
            <person name="Grimm C."/>
            <person name="Basiewicz M."/>
            <person name="Murat C."/>
            <person name="Martin F."/>
            <person name="Kogel K.H."/>
        </authorList>
    </citation>
    <scope>NUCLEOTIDE SEQUENCE [LARGE SCALE GENOMIC DNA]</scope>
    <source>
        <strain evidence="5 6">DSM 11827</strain>
    </source>
</reference>
<dbReference type="InterPro" id="IPR019775">
    <property type="entry name" value="WD40_repeat_CS"/>
</dbReference>
<dbReference type="PROSITE" id="PS50082">
    <property type="entry name" value="WD_REPEATS_2"/>
    <property type="match status" value="2"/>
</dbReference>
<feature type="repeat" description="WD" evidence="3">
    <location>
        <begin position="119"/>
        <end position="153"/>
    </location>
</feature>
<dbReference type="SMART" id="SM00320">
    <property type="entry name" value="WD40"/>
    <property type="match status" value="4"/>
</dbReference>
<keyword evidence="1 3" id="KW-0853">WD repeat</keyword>
<dbReference type="Gene3D" id="2.130.10.10">
    <property type="entry name" value="YVTN repeat-like/Quinoprotein amine dehydrogenase"/>
    <property type="match status" value="2"/>
</dbReference>
<dbReference type="PANTHER" id="PTHR19848">
    <property type="entry name" value="WD40 REPEAT PROTEIN"/>
    <property type="match status" value="1"/>
</dbReference>
<dbReference type="PRINTS" id="PR00320">
    <property type="entry name" value="GPROTEINBRPT"/>
</dbReference>
<dbReference type="SUPFAM" id="SSF50978">
    <property type="entry name" value="WD40 repeat-like"/>
    <property type="match status" value="1"/>
</dbReference>
<keyword evidence="6" id="KW-1185">Reference proteome</keyword>
<dbReference type="STRING" id="1109443.G4T861"/>
<proteinExistence type="predicted"/>
<feature type="domain" description="IP5PC-F beta-propeller" evidence="4">
    <location>
        <begin position="170"/>
        <end position="331"/>
    </location>
</feature>
<keyword evidence="2" id="KW-0677">Repeat</keyword>
<dbReference type="InterPro" id="IPR056454">
    <property type="entry name" value="Beta-prop_IP5PC_F"/>
</dbReference>
<evidence type="ECO:0000256" key="2">
    <source>
        <dbReference type="ARBA" id="ARBA00022737"/>
    </source>
</evidence>
<accession>G4T861</accession>
<sequence length="389" mass="42666">MQTSDPTHFFRTETDMARVDARSRKAEYIKSLKDTITLPGKPISLQVVDGHVWTAESGAVARKTSLETGKTLQLFKGHTGPVTCLQIVKTPKTQLLLTGSWDKTMRVWDIASTKALSVTSMHSDFLKCLLVIPSLGLLISGSSDKTAKIWDFEQTLENAEVSPNLLGIISEHTRPVECLAYDSVAGELYTADSMGRILVWRLEIAADRSTCRAYNLKDVSGHRTGINDILVSQEGLWTASTDETVIFHPRDAERKTVVIKHKHPVKSILLIHVSGTDSRFLVTGSGEIISTFEVTNLLSGNGDIDSLGVTDAHAHNITNVAHIESQVEYETSDSISVLSAGLDGLVRKWKLADLITGVPDASRDQTAQVDNVTFTEEEERELAELLDAD</sequence>
<dbReference type="Pfam" id="PF23754">
    <property type="entry name" value="Beta-prop_IP5PC_F"/>
    <property type="match status" value="1"/>
</dbReference>
<name>G4T861_SERID</name>
<evidence type="ECO:0000256" key="1">
    <source>
        <dbReference type="ARBA" id="ARBA00022574"/>
    </source>
</evidence>
<dbReference type="InterPro" id="IPR036322">
    <property type="entry name" value="WD40_repeat_dom_sf"/>
</dbReference>
<dbReference type="EMBL" id="CAFZ01000015">
    <property type="protein sequence ID" value="CCA67510.1"/>
    <property type="molecule type" value="Genomic_DNA"/>
</dbReference>
<dbReference type="Pfam" id="PF00400">
    <property type="entry name" value="WD40"/>
    <property type="match status" value="2"/>
</dbReference>
<dbReference type="PANTHER" id="PTHR19848:SF8">
    <property type="entry name" value="F-BOX AND WD REPEAT DOMAIN CONTAINING 7"/>
    <property type="match status" value="1"/>
</dbReference>
<dbReference type="HOGENOM" id="CLU_000288_57_4_1"/>
<dbReference type="eggNOG" id="KOG0263">
    <property type="taxonomic scope" value="Eukaryota"/>
</dbReference>
<dbReference type="InParanoid" id="G4T861"/>
<protein>
    <recommendedName>
        <fullName evidence="4">IP5PC-F beta-propeller domain-containing protein</fullName>
    </recommendedName>
</protein>
<dbReference type="PROSITE" id="PS50294">
    <property type="entry name" value="WD_REPEATS_REGION"/>
    <property type="match status" value="2"/>
</dbReference>
<dbReference type="FunCoup" id="G4T861">
    <property type="interactions" value="156"/>
</dbReference>
<dbReference type="InterPro" id="IPR001680">
    <property type="entry name" value="WD40_rpt"/>
</dbReference>
<dbReference type="InterPro" id="IPR020472">
    <property type="entry name" value="WD40_PAC1"/>
</dbReference>
<dbReference type="PROSITE" id="PS00678">
    <property type="entry name" value="WD_REPEATS_1"/>
    <property type="match status" value="2"/>
</dbReference>
<feature type="repeat" description="WD" evidence="3">
    <location>
        <begin position="75"/>
        <end position="118"/>
    </location>
</feature>
<comment type="caution">
    <text evidence="5">The sequence shown here is derived from an EMBL/GenBank/DDBJ whole genome shotgun (WGS) entry which is preliminary data.</text>
</comment>
<dbReference type="Proteomes" id="UP000007148">
    <property type="component" value="Unassembled WGS sequence"/>
</dbReference>
<dbReference type="AlphaFoldDB" id="G4T861"/>
<organism evidence="5 6">
    <name type="scientific">Serendipita indica (strain DSM 11827)</name>
    <name type="common">Root endophyte fungus</name>
    <name type="synonym">Piriformospora indica</name>
    <dbReference type="NCBI Taxonomy" id="1109443"/>
    <lineage>
        <taxon>Eukaryota</taxon>
        <taxon>Fungi</taxon>
        <taxon>Dikarya</taxon>
        <taxon>Basidiomycota</taxon>
        <taxon>Agaricomycotina</taxon>
        <taxon>Agaricomycetes</taxon>
        <taxon>Sebacinales</taxon>
        <taxon>Serendipitaceae</taxon>
        <taxon>Serendipita</taxon>
    </lineage>
</organism>
<evidence type="ECO:0000256" key="3">
    <source>
        <dbReference type="PROSITE-ProRule" id="PRU00221"/>
    </source>
</evidence>